<name>A0ABS8VNN0_DATST</name>
<dbReference type="Proteomes" id="UP000823775">
    <property type="component" value="Unassembled WGS sequence"/>
</dbReference>
<evidence type="ECO:0000313" key="2">
    <source>
        <dbReference type="Proteomes" id="UP000823775"/>
    </source>
</evidence>
<evidence type="ECO:0000313" key="1">
    <source>
        <dbReference type="EMBL" id="MCE0481787.1"/>
    </source>
</evidence>
<proteinExistence type="predicted"/>
<comment type="caution">
    <text evidence="1">The sequence shown here is derived from an EMBL/GenBank/DDBJ whole genome shotgun (WGS) entry which is preliminary data.</text>
</comment>
<gene>
    <name evidence="1" type="ORF">HAX54_039832</name>
</gene>
<reference evidence="1 2" key="1">
    <citation type="journal article" date="2021" name="BMC Genomics">
        <title>Datura genome reveals duplications of psychoactive alkaloid biosynthetic genes and high mutation rate following tissue culture.</title>
        <authorList>
            <person name="Rajewski A."/>
            <person name="Carter-House D."/>
            <person name="Stajich J."/>
            <person name="Litt A."/>
        </authorList>
    </citation>
    <scope>NUCLEOTIDE SEQUENCE [LARGE SCALE GENOMIC DNA]</scope>
    <source>
        <strain evidence="1">AR-01</strain>
    </source>
</reference>
<accession>A0ABS8VNN0</accession>
<organism evidence="1 2">
    <name type="scientific">Datura stramonium</name>
    <name type="common">Jimsonweed</name>
    <name type="synonym">Common thornapple</name>
    <dbReference type="NCBI Taxonomy" id="4076"/>
    <lineage>
        <taxon>Eukaryota</taxon>
        <taxon>Viridiplantae</taxon>
        <taxon>Streptophyta</taxon>
        <taxon>Embryophyta</taxon>
        <taxon>Tracheophyta</taxon>
        <taxon>Spermatophyta</taxon>
        <taxon>Magnoliopsida</taxon>
        <taxon>eudicotyledons</taxon>
        <taxon>Gunneridae</taxon>
        <taxon>Pentapetalae</taxon>
        <taxon>asterids</taxon>
        <taxon>lamiids</taxon>
        <taxon>Solanales</taxon>
        <taxon>Solanaceae</taxon>
        <taxon>Solanoideae</taxon>
        <taxon>Datureae</taxon>
        <taxon>Datura</taxon>
    </lineage>
</organism>
<keyword evidence="2" id="KW-1185">Reference proteome</keyword>
<protein>
    <submittedName>
        <fullName evidence="1">Uncharacterized protein</fullName>
    </submittedName>
</protein>
<sequence length="163" mass="18206">MGGKGVILQGYMGGILLNINGGGSEELEEPCLTIKTLGSYPFYPRKLDLDLKNRTTPPSHPSILVPPILELKPLHAYLRYEVEVFLFDCVGLLSMLNFISPVNISETKAEAWVQVQGFKPLPSTRISLVRHESRPAKCQCSASREPFFPVICLGRWLSYDSRV</sequence>
<dbReference type="EMBL" id="JACEIK010005559">
    <property type="protein sequence ID" value="MCE0481787.1"/>
    <property type="molecule type" value="Genomic_DNA"/>
</dbReference>